<evidence type="ECO:0000256" key="1">
    <source>
        <dbReference type="ARBA" id="ARBA00010371"/>
    </source>
</evidence>
<dbReference type="PANTHER" id="PTHR43981:SF2">
    <property type="entry name" value="ENOYL-[ACYL-CARRIER-PROTEIN] REDUCTASE, MITOCHONDRIAL"/>
    <property type="match status" value="1"/>
</dbReference>
<evidence type="ECO:0000256" key="11">
    <source>
        <dbReference type="SAM" id="MobiDB-lite"/>
    </source>
</evidence>
<dbReference type="EC" id="1.3.1.104" evidence="9"/>
<comment type="catalytic activity">
    <reaction evidence="10">
        <text>a 2,3-saturated acyl-[ACP] + NADP(+) = a (2E)-enoyl-[ACP] + NADPH + H(+)</text>
        <dbReference type="Rhea" id="RHEA:22564"/>
        <dbReference type="Rhea" id="RHEA-COMP:9925"/>
        <dbReference type="Rhea" id="RHEA-COMP:9926"/>
        <dbReference type="ChEBI" id="CHEBI:15378"/>
        <dbReference type="ChEBI" id="CHEBI:57783"/>
        <dbReference type="ChEBI" id="CHEBI:58349"/>
        <dbReference type="ChEBI" id="CHEBI:78784"/>
        <dbReference type="ChEBI" id="CHEBI:78785"/>
        <dbReference type="EC" id="1.3.1.104"/>
    </reaction>
</comment>
<evidence type="ECO:0000256" key="5">
    <source>
        <dbReference type="ARBA" id="ARBA00022946"/>
    </source>
</evidence>
<evidence type="ECO:0000256" key="3">
    <source>
        <dbReference type="ARBA" id="ARBA00022832"/>
    </source>
</evidence>
<evidence type="ECO:0000256" key="9">
    <source>
        <dbReference type="ARBA" id="ARBA00038963"/>
    </source>
</evidence>
<reference evidence="13 14" key="1">
    <citation type="journal article" date="2019" name="Int. J. Syst. Evol. Microbiol.">
        <title>The Global Catalogue of Microorganisms (GCM) 10K type strain sequencing project: providing services to taxonomists for standard genome sequencing and annotation.</title>
        <authorList>
            <consortium name="The Broad Institute Genomics Platform"/>
            <consortium name="The Broad Institute Genome Sequencing Center for Infectious Disease"/>
            <person name="Wu L."/>
            <person name="Ma J."/>
        </authorList>
    </citation>
    <scope>NUCLEOTIDE SEQUENCE [LARGE SCALE GENOMIC DNA]</scope>
    <source>
        <strain evidence="13 14">JCM 15933</strain>
    </source>
</reference>
<keyword evidence="5" id="KW-0809">Transit peptide</keyword>
<gene>
    <name evidence="13" type="ORF">GCM10009827_070140</name>
</gene>
<comment type="caution">
    <text evidence="13">The sequence shown here is derived from an EMBL/GenBank/DDBJ whole genome shotgun (WGS) entry which is preliminary data.</text>
</comment>
<dbReference type="Proteomes" id="UP001501470">
    <property type="component" value="Unassembled WGS sequence"/>
</dbReference>
<keyword evidence="14" id="KW-1185">Reference proteome</keyword>
<dbReference type="EMBL" id="BAAAQD010000016">
    <property type="protein sequence ID" value="GAA1540743.1"/>
    <property type="molecule type" value="Genomic_DNA"/>
</dbReference>
<evidence type="ECO:0000256" key="2">
    <source>
        <dbReference type="ARBA" id="ARBA00022516"/>
    </source>
</evidence>
<sequence>MSQLLVTSYGDPRRSVSLERTDHPALGTDDVLVEMEAAPVNPSDLLLVRGDYGMRPSLPSPLGGEGVGRVIDAGGGAGQHLVGRKVVILPNYEQGTWADQVTTGYRNVVPIREDGDPLQLAMLPINPATAYLLLHKFATLAPGDWVGLNAANSAVGLCVIALARLRGFKTLNLVRREAAAETVRDAGGDRVIVAGDDLPAQIADALDGAELGLALDATAGRTVADLAAALRFGGTIVSYAYATDAPPAVRAHDLIFNEVTHTGFWLLNWLRHAPRTEIEQTYRALNDLVADGDLTVPVDATYRLDEYHEAIEHAMTPGRSGKVLFTFA</sequence>
<dbReference type="PANTHER" id="PTHR43981">
    <property type="entry name" value="ENOYL-[ACYL-CARRIER-PROTEIN] REDUCTASE, MITOCHONDRIAL"/>
    <property type="match status" value="1"/>
</dbReference>
<keyword evidence="2" id="KW-0444">Lipid biosynthesis</keyword>
<accession>A0ABN2BIR0</accession>
<evidence type="ECO:0000313" key="14">
    <source>
        <dbReference type="Proteomes" id="UP001501470"/>
    </source>
</evidence>
<protein>
    <recommendedName>
        <fullName evidence="9">enoyl-[acyl-carrier-protein] reductase</fullName>
        <ecNumber evidence="9">1.3.1.104</ecNumber>
    </recommendedName>
</protein>
<dbReference type="CDD" id="cd05282">
    <property type="entry name" value="ETR_like"/>
    <property type="match status" value="1"/>
</dbReference>
<evidence type="ECO:0000256" key="6">
    <source>
        <dbReference type="ARBA" id="ARBA00023002"/>
    </source>
</evidence>
<keyword evidence="7" id="KW-0443">Lipid metabolism</keyword>
<dbReference type="Pfam" id="PF00107">
    <property type="entry name" value="ADH_zinc_N"/>
    <property type="match status" value="1"/>
</dbReference>
<evidence type="ECO:0000259" key="12">
    <source>
        <dbReference type="SMART" id="SM00829"/>
    </source>
</evidence>
<keyword evidence="3" id="KW-0276">Fatty acid metabolism</keyword>
<dbReference type="Pfam" id="PF08240">
    <property type="entry name" value="ADH_N"/>
    <property type="match status" value="1"/>
</dbReference>
<name>A0ABN2BIR0_9ACTN</name>
<keyword evidence="4" id="KW-0521">NADP</keyword>
<feature type="region of interest" description="Disordered" evidence="11">
    <location>
        <begin position="1"/>
        <end position="22"/>
    </location>
</feature>
<dbReference type="InterPro" id="IPR013149">
    <property type="entry name" value="ADH-like_C"/>
</dbReference>
<keyword evidence="6" id="KW-0560">Oxidoreductase</keyword>
<dbReference type="Gene3D" id="3.90.180.10">
    <property type="entry name" value="Medium-chain alcohol dehydrogenases, catalytic domain"/>
    <property type="match status" value="1"/>
</dbReference>
<comment type="similarity">
    <text evidence="1">Belongs to the zinc-containing alcohol dehydrogenase family. Quinone oxidoreductase subfamily.</text>
</comment>
<dbReference type="SUPFAM" id="SSF50129">
    <property type="entry name" value="GroES-like"/>
    <property type="match status" value="1"/>
</dbReference>
<evidence type="ECO:0000256" key="10">
    <source>
        <dbReference type="ARBA" id="ARBA00048843"/>
    </source>
</evidence>
<evidence type="ECO:0000313" key="13">
    <source>
        <dbReference type="EMBL" id="GAA1540743.1"/>
    </source>
</evidence>
<dbReference type="InterPro" id="IPR013154">
    <property type="entry name" value="ADH-like_N"/>
</dbReference>
<dbReference type="InterPro" id="IPR036291">
    <property type="entry name" value="NAD(P)-bd_dom_sf"/>
</dbReference>
<dbReference type="Gene3D" id="3.40.50.720">
    <property type="entry name" value="NAD(P)-binding Rossmann-like Domain"/>
    <property type="match status" value="1"/>
</dbReference>
<dbReference type="SMART" id="SM00829">
    <property type="entry name" value="PKS_ER"/>
    <property type="match status" value="1"/>
</dbReference>
<keyword evidence="8" id="KW-0275">Fatty acid biosynthesis</keyword>
<evidence type="ECO:0000256" key="4">
    <source>
        <dbReference type="ARBA" id="ARBA00022857"/>
    </source>
</evidence>
<feature type="domain" description="Enoyl reductase (ER)" evidence="12">
    <location>
        <begin position="13"/>
        <end position="325"/>
    </location>
</feature>
<organism evidence="13 14">
    <name type="scientific">Dactylosporangium maewongense</name>
    <dbReference type="NCBI Taxonomy" id="634393"/>
    <lineage>
        <taxon>Bacteria</taxon>
        <taxon>Bacillati</taxon>
        <taxon>Actinomycetota</taxon>
        <taxon>Actinomycetes</taxon>
        <taxon>Micromonosporales</taxon>
        <taxon>Micromonosporaceae</taxon>
        <taxon>Dactylosporangium</taxon>
    </lineage>
</organism>
<proteinExistence type="inferred from homology"/>
<dbReference type="RefSeq" id="WP_344506805.1">
    <property type="nucleotide sequence ID" value="NZ_BAAAQD010000016.1"/>
</dbReference>
<dbReference type="InterPro" id="IPR011032">
    <property type="entry name" value="GroES-like_sf"/>
</dbReference>
<dbReference type="InterPro" id="IPR020843">
    <property type="entry name" value="ER"/>
</dbReference>
<dbReference type="InterPro" id="IPR051034">
    <property type="entry name" value="Mito_Enoyl-ACP_Reductase"/>
</dbReference>
<evidence type="ECO:0000256" key="7">
    <source>
        <dbReference type="ARBA" id="ARBA00023098"/>
    </source>
</evidence>
<feature type="compositionally biased region" description="Basic and acidic residues" evidence="11">
    <location>
        <begin position="11"/>
        <end position="22"/>
    </location>
</feature>
<evidence type="ECO:0000256" key="8">
    <source>
        <dbReference type="ARBA" id="ARBA00023160"/>
    </source>
</evidence>
<dbReference type="SUPFAM" id="SSF51735">
    <property type="entry name" value="NAD(P)-binding Rossmann-fold domains"/>
    <property type="match status" value="1"/>
</dbReference>